<evidence type="ECO:0000256" key="10">
    <source>
        <dbReference type="SAM" id="Phobius"/>
    </source>
</evidence>
<name>A0ABW4R2Q4_9BACT</name>
<dbReference type="InterPro" id="IPR037682">
    <property type="entry name" value="TonB_C"/>
</dbReference>
<keyword evidence="6 10" id="KW-0812">Transmembrane</keyword>
<evidence type="ECO:0000313" key="12">
    <source>
        <dbReference type="EMBL" id="MFD1875560.1"/>
    </source>
</evidence>
<sequence>MDYLYCLLACAVYLALIGGLPRLLAEETLPLLRWLHWGSSVLCLLALVVPALTLGSWTFRSLGLFCAVLLGSGLLAGVRRRLQVTRVPLLATTQAVLVGLAAPVLLGLSLDSTSSEVAYTDGSYTVTVKEGFSLMDNDPVPAELELYRSRLLFFDQYLGHIGRDNLYEPLSALKARWQAVSAISFEADSNRGVAWQAGVAVPFGVNPPYHRGDQLPRAAESAPPLTRPAAMEAEVSEFDRVYTYVEEMPHLPGTVGLEPVAQAIHRRLVVPPRTQEGRVFVQLTVSETGDIQNIRLLKGVNAAVDAAVLTAVRRLPRFEPGRQNRRPVKVSLTVPITVRRRQPGKPYPREFYVKPPPVSVAPTVPDLSGLSPG</sequence>
<proteinExistence type="inferred from homology"/>
<evidence type="ECO:0000256" key="7">
    <source>
        <dbReference type="ARBA" id="ARBA00022927"/>
    </source>
</evidence>
<keyword evidence="4" id="KW-1003">Cell membrane</keyword>
<evidence type="ECO:0000256" key="6">
    <source>
        <dbReference type="ARBA" id="ARBA00022692"/>
    </source>
</evidence>
<dbReference type="InterPro" id="IPR051045">
    <property type="entry name" value="TonB-dependent_transducer"/>
</dbReference>
<evidence type="ECO:0000313" key="13">
    <source>
        <dbReference type="Proteomes" id="UP001597197"/>
    </source>
</evidence>
<evidence type="ECO:0000256" key="5">
    <source>
        <dbReference type="ARBA" id="ARBA00022519"/>
    </source>
</evidence>
<keyword evidence="13" id="KW-1185">Reference proteome</keyword>
<dbReference type="Gene3D" id="3.30.1150.10">
    <property type="match status" value="1"/>
</dbReference>
<evidence type="ECO:0000256" key="2">
    <source>
        <dbReference type="ARBA" id="ARBA00006555"/>
    </source>
</evidence>
<reference evidence="13" key="1">
    <citation type="journal article" date="2019" name="Int. J. Syst. Evol. Microbiol.">
        <title>The Global Catalogue of Microorganisms (GCM) 10K type strain sequencing project: providing services to taxonomists for standard genome sequencing and annotation.</title>
        <authorList>
            <consortium name="The Broad Institute Genomics Platform"/>
            <consortium name="The Broad Institute Genome Sequencing Center for Infectious Disease"/>
            <person name="Wu L."/>
            <person name="Ma J."/>
        </authorList>
    </citation>
    <scope>NUCLEOTIDE SEQUENCE [LARGE SCALE GENOMIC DNA]</scope>
    <source>
        <strain evidence="13">CGMCC 1.15795</strain>
    </source>
</reference>
<dbReference type="PANTHER" id="PTHR33446:SF2">
    <property type="entry name" value="PROTEIN TONB"/>
    <property type="match status" value="1"/>
</dbReference>
<organism evidence="12 13">
    <name type="scientific">Hymenobacter bucti</name>
    <dbReference type="NCBI Taxonomy" id="1844114"/>
    <lineage>
        <taxon>Bacteria</taxon>
        <taxon>Pseudomonadati</taxon>
        <taxon>Bacteroidota</taxon>
        <taxon>Cytophagia</taxon>
        <taxon>Cytophagales</taxon>
        <taxon>Hymenobacteraceae</taxon>
        <taxon>Hymenobacter</taxon>
    </lineage>
</organism>
<comment type="similarity">
    <text evidence="2">Belongs to the TonB family.</text>
</comment>
<evidence type="ECO:0000259" key="11">
    <source>
        <dbReference type="Pfam" id="PF03544"/>
    </source>
</evidence>
<protein>
    <submittedName>
        <fullName evidence="12">Energy transducer TonB</fullName>
    </submittedName>
</protein>
<comment type="caution">
    <text evidence="12">The sequence shown here is derived from an EMBL/GenBank/DDBJ whole genome shotgun (WGS) entry which is preliminary data.</text>
</comment>
<feature type="transmembrane region" description="Helical" evidence="10">
    <location>
        <begin position="35"/>
        <end position="54"/>
    </location>
</feature>
<dbReference type="EMBL" id="JBHUFD010000019">
    <property type="protein sequence ID" value="MFD1875560.1"/>
    <property type="molecule type" value="Genomic_DNA"/>
</dbReference>
<evidence type="ECO:0000256" key="9">
    <source>
        <dbReference type="ARBA" id="ARBA00023136"/>
    </source>
</evidence>
<keyword evidence="3" id="KW-0813">Transport</keyword>
<gene>
    <name evidence="12" type="ORF">ACFSDX_24220</name>
</gene>
<feature type="domain" description="TonB C-terminal" evidence="11">
    <location>
        <begin position="274"/>
        <end position="336"/>
    </location>
</feature>
<keyword evidence="8 10" id="KW-1133">Transmembrane helix</keyword>
<dbReference type="SUPFAM" id="SSF74653">
    <property type="entry name" value="TolA/TonB C-terminal domain"/>
    <property type="match status" value="1"/>
</dbReference>
<evidence type="ECO:0000256" key="4">
    <source>
        <dbReference type="ARBA" id="ARBA00022475"/>
    </source>
</evidence>
<keyword evidence="9 10" id="KW-0472">Membrane</keyword>
<feature type="transmembrane region" description="Helical" evidence="10">
    <location>
        <begin position="61"/>
        <end position="78"/>
    </location>
</feature>
<dbReference type="InterPro" id="IPR006260">
    <property type="entry name" value="TonB/TolA_C"/>
</dbReference>
<keyword evidence="7" id="KW-0653">Protein transport</keyword>
<evidence type="ECO:0000256" key="1">
    <source>
        <dbReference type="ARBA" id="ARBA00004383"/>
    </source>
</evidence>
<keyword evidence="5" id="KW-0997">Cell inner membrane</keyword>
<dbReference type="RefSeq" id="WP_382318391.1">
    <property type="nucleotide sequence ID" value="NZ_JBHUFD010000019.1"/>
</dbReference>
<evidence type="ECO:0000256" key="3">
    <source>
        <dbReference type="ARBA" id="ARBA00022448"/>
    </source>
</evidence>
<dbReference type="Pfam" id="PF03544">
    <property type="entry name" value="TonB_C"/>
    <property type="match status" value="1"/>
</dbReference>
<comment type="subcellular location">
    <subcellularLocation>
        <location evidence="1">Cell inner membrane</location>
        <topology evidence="1">Single-pass membrane protein</topology>
        <orientation evidence="1">Periplasmic side</orientation>
    </subcellularLocation>
</comment>
<accession>A0ABW4R2Q4</accession>
<dbReference type="NCBIfam" id="TIGR01352">
    <property type="entry name" value="tonB_Cterm"/>
    <property type="match status" value="1"/>
</dbReference>
<evidence type="ECO:0000256" key="8">
    <source>
        <dbReference type="ARBA" id="ARBA00022989"/>
    </source>
</evidence>
<dbReference type="PANTHER" id="PTHR33446">
    <property type="entry name" value="PROTEIN TONB-RELATED"/>
    <property type="match status" value="1"/>
</dbReference>
<dbReference type="Proteomes" id="UP001597197">
    <property type="component" value="Unassembled WGS sequence"/>
</dbReference>